<dbReference type="EMBL" id="JBHSTI010000002">
    <property type="protein sequence ID" value="MFC6236587.1"/>
    <property type="molecule type" value="Genomic_DNA"/>
</dbReference>
<dbReference type="SUPFAM" id="SSF103481">
    <property type="entry name" value="Multidrug resistance efflux transporter EmrE"/>
    <property type="match status" value="2"/>
</dbReference>
<protein>
    <submittedName>
        <fullName evidence="8">DMT family transporter</fullName>
    </submittedName>
</protein>
<keyword evidence="3 6" id="KW-0812">Transmembrane</keyword>
<feature type="transmembrane region" description="Helical" evidence="6">
    <location>
        <begin position="137"/>
        <end position="157"/>
    </location>
</feature>
<dbReference type="PANTHER" id="PTHR32322">
    <property type="entry name" value="INNER MEMBRANE TRANSPORTER"/>
    <property type="match status" value="1"/>
</dbReference>
<feature type="transmembrane region" description="Helical" evidence="6">
    <location>
        <begin position="105"/>
        <end position="125"/>
    </location>
</feature>
<feature type="transmembrane region" description="Helical" evidence="6">
    <location>
        <begin position="282"/>
        <end position="302"/>
    </location>
</feature>
<feature type="transmembrane region" description="Helical" evidence="6">
    <location>
        <begin position="193"/>
        <end position="215"/>
    </location>
</feature>
<accession>A0ABW1SYA5</accession>
<comment type="similarity">
    <text evidence="2">Belongs to the EamA transporter family.</text>
</comment>
<evidence type="ECO:0000256" key="1">
    <source>
        <dbReference type="ARBA" id="ARBA00004141"/>
    </source>
</evidence>
<feature type="transmembrane region" description="Helical" evidence="6">
    <location>
        <begin position="253"/>
        <end position="276"/>
    </location>
</feature>
<evidence type="ECO:0000256" key="6">
    <source>
        <dbReference type="SAM" id="Phobius"/>
    </source>
</evidence>
<organism evidence="8 9">
    <name type="scientific">Longivirga aurantiaca</name>
    <dbReference type="NCBI Taxonomy" id="1837743"/>
    <lineage>
        <taxon>Bacteria</taxon>
        <taxon>Bacillati</taxon>
        <taxon>Actinomycetota</taxon>
        <taxon>Actinomycetes</taxon>
        <taxon>Sporichthyales</taxon>
        <taxon>Sporichthyaceae</taxon>
        <taxon>Longivirga</taxon>
    </lineage>
</organism>
<evidence type="ECO:0000256" key="2">
    <source>
        <dbReference type="ARBA" id="ARBA00007362"/>
    </source>
</evidence>
<reference evidence="9" key="1">
    <citation type="journal article" date="2019" name="Int. J. Syst. Evol. Microbiol.">
        <title>The Global Catalogue of Microorganisms (GCM) 10K type strain sequencing project: providing services to taxonomists for standard genome sequencing and annotation.</title>
        <authorList>
            <consortium name="The Broad Institute Genomics Platform"/>
            <consortium name="The Broad Institute Genome Sequencing Center for Infectious Disease"/>
            <person name="Wu L."/>
            <person name="Ma J."/>
        </authorList>
    </citation>
    <scope>NUCLEOTIDE SEQUENCE [LARGE SCALE GENOMIC DNA]</scope>
    <source>
        <strain evidence="9">CGMCC 4.7317</strain>
    </source>
</reference>
<sequence length="317" mass="33703">MATTHPSAERHTPPPREWLGAWVGLTVVWGFVFYFIKLALESFEPVQVAFGRCFLGALTLLLVAAATRTRLPRGRVVWIDLAVVALLLNTLPYLLFAWAETRVSSVLAGIWNAATPLFVLAFGLLITPWEKATREKLVGLAIGFLGALVVLGFWDLGNGGDPLGSLACIAATACYGIGMPYTRRRLVHRAEPAVSLMSGQLLMSSLQLGVLTLLFSSAPSDVTPVAAWSMVFLGVLGTGWAFLLNFRLIADTGGVVAASVTYAMPVVSTAAGVLLLGEALTWNQPVGALIVLSGVALVQGLARVPLRRTGDGIRDHG</sequence>
<keyword evidence="4 6" id="KW-1133">Transmembrane helix</keyword>
<dbReference type="InterPro" id="IPR000620">
    <property type="entry name" value="EamA_dom"/>
</dbReference>
<comment type="caution">
    <text evidence="8">The sequence shown here is derived from an EMBL/GenBank/DDBJ whole genome shotgun (WGS) entry which is preliminary data.</text>
</comment>
<feature type="domain" description="EamA" evidence="7">
    <location>
        <begin position="163"/>
        <end position="298"/>
    </location>
</feature>
<dbReference type="Pfam" id="PF00892">
    <property type="entry name" value="EamA"/>
    <property type="match status" value="2"/>
</dbReference>
<dbReference type="RefSeq" id="WP_386763629.1">
    <property type="nucleotide sequence ID" value="NZ_JBHSTI010000002.1"/>
</dbReference>
<feature type="transmembrane region" description="Helical" evidence="6">
    <location>
        <begin position="78"/>
        <end position="99"/>
    </location>
</feature>
<dbReference type="PANTHER" id="PTHR32322:SF9">
    <property type="entry name" value="AMINO-ACID METABOLITE EFFLUX PUMP-RELATED"/>
    <property type="match status" value="1"/>
</dbReference>
<evidence type="ECO:0000256" key="5">
    <source>
        <dbReference type="ARBA" id="ARBA00023136"/>
    </source>
</evidence>
<dbReference type="InterPro" id="IPR050638">
    <property type="entry name" value="AA-Vitamin_Transporters"/>
</dbReference>
<evidence type="ECO:0000313" key="9">
    <source>
        <dbReference type="Proteomes" id="UP001596138"/>
    </source>
</evidence>
<evidence type="ECO:0000256" key="3">
    <source>
        <dbReference type="ARBA" id="ARBA00022692"/>
    </source>
</evidence>
<keyword evidence="5 6" id="KW-0472">Membrane</keyword>
<name>A0ABW1SYA5_9ACTN</name>
<feature type="domain" description="EamA" evidence="7">
    <location>
        <begin position="23"/>
        <end position="151"/>
    </location>
</feature>
<evidence type="ECO:0000313" key="8">
    <source>
        <dbReference type="EMBL" id="MFC6236587.1"/>
    </source>
</evidence>
<gene>
    <name evidence="8" type="ORF">ACFQGU_01760</name>
</gene>
<feature type="transmembrane region" description="Helical" evidence="6">
    <location>
        <begin position="18"/>
        <end position="36"/>
    </location>
</feature>
<feature type="transmembrane region" description="Helical" evidence="6">
    <location>
        <begin position="48"/>
        <end position="66"/>
    </location>
</feature>
<keyword evidence="9" id="KW-1185">Reference proteome</keyword>
<evidence type="ECO:0000259" key="7">
    <source>
        <dbReference type="Pfam" id="PF00892"/>
    </source>
</evidence>
<feature type="transmembrane region" description="Helical" evidence="6">
    <location>
        <begin position="163"/>
        <end position="181"/>
    </location>
</feature>
<comment type="subcellular location">
    <subcellularLocation>
        <location evidence="1">Membrane</location>
        <topology evidence="1">Multi-pass membrane protein</topology>
    </subcellularLocation>
</comment>
<proteinExistence type="inferred from homology"/>
<evidence type="ECO:0000256" key="4">
    <source>
        <dbReference type="ARBA" id="ARBA00022989"/>
    </source>
</evidence>
<dbReference type="InterPro" id="IPR037185">
    <property type="entry name" value="EmrE-like"/>
</dbReference>
<feature type="transmembrane region" description="Helical" evidence="6">
    <location>
        <begin position="227"/>
        <end position="246"/>
    </location>
</feature>
<dbReference type="Proteomes" id="UP001596138">
    <property type="component" value="Unassembled WGS sequence"/>
</dbReference>